<evidence type="ECO:0000313" key="3">
    <source>
        <dbReference type="Proteomes" id="UP000078340"/>
    </source>
</evidence>
<comment type="caution">
    <text evidence="2">The sequence shown here is derived from an EMBL/GenBank/DDBJ whole genome shotgun (WGS) entry which is preliminary data.</text>
</comment>
<dbReference type="EMBL" id="LSBI01000007">
    <property type="protein sequence ID" value="OAQ85312.1"/>
    <property type="molecule type" value="Genomic_DNA"/>
</dbReference>
<evidence type="ECO:0000256" key="1">
    <source>
        <dbReference type="SAM" id="MobiDB-lite"/>
    </source>
</evidence>
<evidence type="ECO:0000313" key="2">
    <source>
        <dbReference type="EMBL" id="OAQ85312.1"/>
    </source>
</evidence>
<protein>
    <submittedName>
        <fullName evidence="2">Uncharacterized protein</fullName>
    </submittedName>
</protein>
<dbReference type="AlphaFoldDB" id="A0A179H5N8"/>
<organism evidence="2 3">
    <name type="scientific">Purpureocillium lilacinum</name>
    <name type="common">Paecilomyces lilacinus</name>
    <dbReference type="NCBI Taxonomy" id="33203"/>
    <lineage>
        <taxon>Eukaryota</taxon>
        <taxon>Fungi</taxon>
        <taxon>Dikarya</taxon>
        <taxon>Ascomycota</taxon>
        <taxon>Pezizomycotina</taxon>
        <taxon>Sordariomycetes</taxon>
        <taxon>Hypocreomycetidae</taxon>
        <taxon>Hypocreales</taxon>
        <taxon>Ophiocordycipitaceae</taxon>
        <taxon>Purpureocillium</taxon>
    </lineage>
</organism>
<name>A0A179H5N8_PURLI</name>
<gene>
    <name evidence="2" type="ORF">VFPFJ_07701</name>
</gene>
<reference evidence="2 3" key="1">
    <citation type="submission" date="2016-02" db="EMBL/GenBank/DDBJ databases">
        <title>Biosynthesis of antibiotic leucinostatins and their inhibition on Phytophthora in bio-control Purpureocillium lilacinum.</title>
        <authorList>
            <person name="Wang G."/>
            <person name="Liu Z."/>
            <person name="Lin R."/>
            <person name="Li E."/>
            <person name="Mao Z."/>
            <person name="Ling J."/>
            <person name="Yin W."/>
            <person name="Xie B."/>
        </authorList>
    </citation>
    <scope>NUCLEOTIDE SEQUENCE [LARGE SCALE GENOMIC DNA]</scope>
    <source>
        <strain evidence="2">PLFJ-1</strain>
    </source>
</reference>
<sequence length="259" mass="28253">MPLEDLSVSPDGRPHQCRATHVYEQGPSVQRILLDAAALVLCALRPFAPPSRLWRALLAASQNSMAPSGRQGTGAARCHRNTATFQPQRGGRPARMMTGVQVDDMYLASVACSPLPSLSVKASLFACVCFTQANLRSPHRARRALHVRGFPLTGSLQRRRRPTSGRPYHGVLYRHCPLHCDGSRQLGQSRHKQSCHGRGPCRWGPPSPHTGSAPRIERDPPSPDSDWVQPRSVNQPIPAPPRLALVPACPPRLAGAKQI</sequence>
<proteinExistence type="predicted"/>
<feature type="region of interest" description="Disordered" evidence="1">
    <location>
        <begin position="188"/>
        <end position="259"/>
    </location>
</feature>
<dbReference type="Proteomes" id="UP000078340">
    <property type="component" value="Unassembled WGS sequence"/>
</dbReference>
<accession>A0A179H5N8</accession>